<feature type="domain" description="GHMP kinase N-terminal" evidence="6">
    <location>
        <begin position="85"/>
        <end position="172"/>
    </location>
</feature>
<proteinExistence type="inferred from homology"/>
<feature type="domain" description="Nucleotidyl transferase" evidence="7">
    <location>
        <begin position="367"/>
        <end position="643"/>
    </location>
</feature>
<dbReference type="PRINTS" id="PR00959">
    <property type="entry name" value="MEVGALKINASE"/>
</dbReference>
<keyword evidence="9" id="KW-1185">Reference proteome</keyword>
<dbReference type="AlphaFoldDB" id="A0A2V3IJG9"/>
<evidence type="ECO:0000256" key="3">
    <source>
        <dbReference type="ARBA" id="ARBA00022679"/>
    </source>
</evidence>
<evidence type="ECO:0000259" key="7">
    <source>
        <dbReference type="Pfam" id="PF00483"/>
    </source>
</evidence>
<sequence>MPALNLFVPGRLCLAGEHSDWAATYVGRSVHVTPGAALVVALQQGLYAQVAPSPFLSLTSPLASHIELAPGQLLENARSDSPWRYASAVAHLIHQRFRIPRAVSIIIHSETLLPSKGLSSSAAVCVLVARAYNRIYQLALTEEGEMELAYQGERLTGSACGRMDQIVAITSGRVACMHFDGDYVSHTVLPPPAKPIYIVVAQVGVKDTATILTALHRAYPNADTEQKQRLQHALGANNLRLIKEMQRALADGDPCALGLLMTTAQRCFDHAAIPFCPEQLTSPKLHCILKDPDVLPLVYGGKGVGSQGDGAVQFVAKSKEKAHLLCKMLMAKLSTQSFVVTVGTEPEQHSHSTATQTESIDNTIRTAVIPAAGFGTRLFPASRIIRPKALFPVVDTDGFVKPLLLHLTEQCSQASLSKAVIVVSPGEQQQRVRDLFSPVPKDLYAALKPHMREYADRIRALGEIVEIAIQREPRGFGHAVSCAPLKSGEPFLLLLGDVVFQSEKSAPSCLQQVLNAFRETTSTSVIGVTQVPVSEAGAYGVVKTVEELTNERRRCRIESIVEKPSAEEAEKLSSEGMCSIVLGPYAFTPSFWEALERDIAEEKTLNGEIQLTPSMCSLLEVEGMDALLLEGHSYDTGNATDYRRTFGAFGV</sequence>
<evidence type="ECO:0000256" key="4">
    <source>
        <dbReference type="ARBA" id="ARBA00022695"/>
    </source>
</evidence>
<dbReference type="PANTHER" id="PTHR43197">
    <property type="entry name" value="UTP--GLUCOSE-1-PHOSPHATE URIDYLYLTRANSFERASE"/>
    <property type="match status" value="1"/>
</dbReference>
<gene>
    <name evidence="8" type="ORF">BWQ96_08023</name>
</gene>
<dbReference type="Proteomes" id="UP000247409">
    <property type="component" value="Unassembled WGS sequence"/>
</dbReference>
<comment type="similarity">
    <text evidence="1">Belongs to the UDPGP type 2 family.</text>
</comment>
<organism evidence="8 9">
    <name type="scientific">Gracilariopsis chorda</name>
    <dbReference type="NCBI Taxonomy" id="448386"/>
    <lineage>
        <taxon>Eukaryota</taxon>
        <taxon>Rhodophyta</taxon>
        <taxon>Florideophyceae</taxon>
        <taxon>Rhodymeniophycidae</taxon>
        <taxon>Gracilariales</taxon>
        <taxon>Gracilariaceae</taxon>
        <taxon>Gracilariopsis</taxon>
    </lineage>
</organism>
<dbReference type="Gene3D" id="3.30.230.10">
    <property type="match status" value="1"/>
</dbReference>
<dbReference type="InterPro" id="IPR014721">
    <property type="entry name" value="Ribsml_uS5_D2-typ_fold_subgr"/>
</dbReference>
<evidence type="ECO:0000256" key="1">
    <source>
        <dbReference type="ARBA" id="ARBA00006890"/>
    </source>
</evidence>
<evidence type="ECO:0000259" key="6">
    <source>
        <dbReference type="Pfam" id="PF00288"/>
    </source>
</evidence>
<comment type="catalytic activity">
    <reaction evidence="5">
        <text>alpha-D-glucose 1-phosphate + UTP + H(+) = UDP-alpha-D-glucose + diphosphate</text>
        <dbReference type="Rhea" id="RHEA:19889"/>
        <dbReference type="ChEBI" id="CHEBI:15378"/>
        <dbReference type="ChEBI" id="CHEBI:33019"/>
        <dbReference type="ChEBI" id="CHEBI:46398"/>
        <dbReference type="ChEBI" id="CHEBI:58601"/>
        <dbReference type="ChEBI" id="CHEBI:58885"/>
        <dbReference type="EC" id="2.7.7.9"/>
    </reaction>
</comment>
<keyword evidence="4 8" id="KW-0548">Nucleotidyltransferase</keyword>
<dbReference type="EMBL" id="NBIV01000170">
    <property type="protein sequence ID" value="PXF42245.1"/>
    <property type="molecule type" value="Genomic_DNA"/>
</dbReference>
<dbReference type="GO" id="GO:0003983">
    <property type="term" value="F:UTP:glucose-1-phosphate uridylyltransferase activity"/>
    <property type="evidence" value="ECO:0007669"/>
    <property type="project" value="UniProtKB-EC"/>
</dbReference>
<dbReference type="Gene3D" id="3.90.550.10">
    <property type="entry name" value="Spore Coat Polysaccharide Biosynthesis Protein SpsA, Chain A"/>
    <property type="match status" value="1"/>
</dbReference>
<dbReference type="InterPro" id="IPR029044">
    <property type="entry name" value="Nucleotide-diphossugar_trans"/>
</dbReference>
<evidence type="ECO:0000313" key="8">
    <source>
        <dbReference type="EMBL" id="PXF42245.1"/>
    </source>
</evidence>
<dbReference type="EC" id="2.7.7.9" evidence="2"/>
<dbReference type="SUPFAM" id="SSF54211">
    <property type="entry name" value="Ribosomal protein S5 domain 2-like"/>
    <property type="match status" value="1"/>
</dbReference>
<comment type="caution">
    <text evidence="8">The sequence shown here is derived from an EMBL/GenBank/DDBJ whole genome shotgun (WGS) entry which is preliminary data.</text>
</comment>
<dbReference type="GO" id="GO:0006011">
    <property type="term" value="P:UDP-alpha-D-glucose metabolic process"/>
    <property type="evidence" value="ECO:0007669"/>
    <property type="project" value="InterPro"/>
</dbReference>
<keyword evidence="3 8" id="KW-0808">Transferase</keyword>
<dbReference type="Pfam" id="PF00483">
    <property type="entry name" value="NTP_transferase"/>
    <property type="match status" value="1"/>
</dbReference>
<dbReference type="SUPFAM" id="SSF53448">
    <property type="entry name" value="Nucleotide-diphospho-sugar transferases"/>
    <property type="match status" value="1"/>
</dbReference>
<dbReference type="STRING" id="448386.A0A2V3IJG9"/>
<accession>A0A2V3IJG9</accession>
<dbReference type="OrthoDB" id="188923at2759"/>
<dbReference type="Pfam" id="PF00288">
    <property type="entry name" value="GHMP_kinases_N"/>
    <property type="match status" value="1"/>
</dbReference>
<reference evidence="8 9" key="1">
    <citation type="journal article" date="2018" name="Mol. Biol. Evol.">
        <title>Analysis of the draft genome of the red seaweed Gracilariopsis chorda provides insights into genome size evolution in Rhodophyta.</title>
        <authorList>
            <person name="Lee J."/>
            <person name="Yang E.C."/>
            <person name="Graf L."/>
            <person name="Yang J.H."/>
            <person name="Qiu H."/>
            <person name="Zel Zion U."/>
            <person name="Chan C.X."/>
            <person name="Stephens T.G."/>
            <person name="Weber A.P.M."/>
            <person name="Boo G.H."/>
            <person name="Boo S.M."/>
            <person name="Kim K.M."/>
            <person name="Shin Y."/>
            <person name="Jung M."/>
            <person name="Lee S.J."/>
            <person name="Yim H.S."/>
            <person name="Lee J.H."/>
            <person name="Bhattacharya D."/>
            <person name="Yoon H.S."/>
        </authorList>
    </citation>
    <scope>NUCLEOTIDE SEQUENCE [LARGE SCALE GENOMIC DNA]</scope>
    <source>
        <strain evidence="8 9">SKKU-2015</strain>
        <tissue evidence="8">Whole body</tissue>
    </source>
</reference>
<dbReference type="InterPro" id="IPR006204">
    <property type="entry name" value="GHMP_kinase_N_dom"/>
</dbReference>
<evidence type="ECO:0000256" key="5">
    <source>
        <dbReference type="ARBA" id="ARBA00048128"/>
    </source>
</evidence>
<name>A0A2V3IJG9_9FLOR</name>
<dbReference type="InterPro" id="IPR020568">
    <property type="entry name" value="Ribosomal_Su5_D2-typ_SF"/>
</dbReference>
<dbReference type="InterPro" id="IPR005835">
    <property type="entry name" value="NTP_transferase_dom"/>
</dbReference>
<dbReference type="PANTHER" id="PTHR43197:SF1">
    <property type="entry name" value="UTP--GLUCOSE-1-PHOSPHATE URIDYLYLTRANSFERASE"/>
    <property type="match status" value="1"/>
</dbReference>
<evidence type="ECO:0000256" key="2">
    <source>
        <dbReference type="ARBA" id="ARBA00012415"/>
    </source>
</evidence>
<dbReference type="InterPro" id="IPR005771">
    <property type="entry name" value="GalU_uridylyltTrfase_bac/arc"/>
</dbReference>
<dbReference type="GO" id="GO:0005524">
    <property type="term" value="F:ATP binding"/>
    <property type="evidence" value="ECO:0007669"/>
    <property type="project" value="InterPro"/>
</dbReference>
<protein>
    <recommendedName>
        <fullName evidence="2">UTP--glucose-1-phosphate uridylyltransferase</fullName>
        <ecNumber evidence="2">2.7.7.9</ecNumber>
    </recommendedName>
</protein>
<evidence type="ECO:0000313" key="9">
    <source>
        <dbReference type="Proteomes" id="UP000247409"/>
    </source>
</evidence>